<organism evidence="3 4">
    <name type="scientific">Microbaculum marinum</name>
    <dbReference type="NCBI Taxonomy" id="1764581"/>
    <lineage>
        <taxon>Bacteria</taxon>
        <taxon>Pseudomonadati</taxon>
        <taxon>Pseudomonadota</taxon>
        <taxon>Alphaproteobacteria</taxon>
        <taxon>Hyphomicrobiales</taxon>
        <taxon>Tepidamorphaceae</taxon>
        <taxon>Microbaculum</taxon>
    </lineage>
</organism>
<dbReference type="CDD" id="cd07814">
    <property type="entry name" value="SRPBCC_CalC_Aha1-like"/>
    <property type="match status" value="1"/>
</dbReference>
<dbReference type="AlphaFoldDB" id="A0AAW9S4R9"/>
<gene>
    <name evidence="3" type="ORF">V3328_24015</name>
</gene>
<dbReference type="InterPro" id="IPR013538">
    <property type="entry name" value="ASHA1/2-like_C"/>
</dbReference>
<sequence length="117" mass="13033">MPAIEPCADELVFESDLDAPPEKVWRAVTTPELRERWLTGTRTDPEPISTTPGEEVAFRLRDDAPPYLESTVVFQLRRGALGQGTRLTIIHRLTDPRLVPRTPAAANSNLSCRLRAA</sequence>
<dbReference type="EMBL" id="JAZHOF010000012">
    <property type="protein sequence ID" value="MEJ8574566.1"/>
    <property type="molecule type" value="Genomic_DNA"/>
</dbReference>
<evidence type="ECO:0000259" key="2">
    <source>
        <dbReference type="Pfam" id="PF08327"/>
    </source>
</evidence>
<name>A0AAW9S4R9_9HYPH</name>
<dbReference type="Gene3D" id="3.30.530.20">
    <property type="match status" value="1"/>
</dbReference>
<dbReference type="Pfam" id="PF08327">
    <property type="entry name" value="AHSA1"/>
    <property type="match status" value="1"/>
</dbReference>
<dbReference type="SUPFAM" id="SSF55961">
    <property type="entry name" value="Bet v1-like"/>
    <property type="match status" value="1"/>
</dbReference>
<evidence type="ECO:0000313" key="4">
    <source>
        <dbReference type="Proteomes" id="UP001378188"/>
    </source>
</evidence>
<dbReference type="Proteomes" id="UP001378188">
    <property type="component" value="Unassembled WGS sequence"/>
</dbReference>
<keyword evidence="4" id="KW-1185">Reference proteome</keyword>
<dbReference type="InterPro" id="IPR023393">
    <property type="entry name" value="START-like_dom_sf"/>
</dbReference>
<proteinExistence type="inferred from homology"/>
<accession>A0AAW9S4R9</accession>
<comment type="similarity">
    <text evidence="1">Belongs to the AHA1 family.</text>
</comment>
<feature type="domain" description="Activator of Hsp90 ATPase homologue 1/2-like C-terminal" evidence="2">
    <location>
        <begin position="18"/>
        <end position="58"/>
    </location>
</feature>
<reference evidence="3 4" key="1">
    <citation type="submission" date="2024-02" db="EMBL/GenBank/DDBJ databases">
        <title>Genome analysis and characterization of Microbaculum marinisediminis sp. nov., isolated from marine sediment.</title>
        <authorList>
            <person name="Du Z.-J."/>
            <person name="Ye Y.-Q."/>
            <person name="Zhang Z.-R."/>
            <person name="Yuan S.-M."/>
            <person name="Zhang X.-Y."/>
        </authorList>
    </citation>
    <scope>NUCLEOTIDE SEQUENCE [LARGE SCALE GENOMIC DNA]</scope>
    <source>
        <strain evidence="3 4">SDUM1044001</strain>
    </source>
</reference>
<evidence type="ECO:0000256" key="1">
    <source>
        <dbReference type="ARBA" id="ARBA00006817"/>
    </source>
</evidence>
<evidence type="ECO:0000313" key="3">
    <source>
        <dbReference type="EMBL" id="MEJ8574566.1"/>
    </source>
</evidence>
<comment type="caution">
    <text evidence="3">The sequence shown here is derived from an EMBL/GenBank/DDBJ whole genome shotgun (WGS) entry which is preliminary data.</text>
</comment>
<protein>
    <submittedName>
        <fullName evidence="3">SRPBCC domain-containing protein</fullName>
    </submittedName>
</protein>